<keyword evidence="2 7" id="KW-0812">Transmembrane</keyword>
<evidence type="ECO:0000313" key="10">
    <source>
        <dbReference type="Proteomes" id="UP000800082"/>
    </source>
</evidence>
<keyword evidence="10" id="KW-1185">Reference proteome</keyword>
<dbReference type="InterPro" id="IPR042321">
    <property type="entry name" value="Ima1"/>
</dbReference>
<keyword evidence="5" id="KW-0539">Nucleus</keyword>
<evidence type="ECO:0000259" key="8">
    <source>
        <dbReference type="Pfam" id="PF09779"/>
    </source>
</evidence>
<sequence>MATAPAAAVHYANPAAAVHYGNPAAAAHYGNPAAARSSSPAMPPEPAALFCSSCQRNQLLLNKTLAEYLPDEDDPDYAQYLASLDAYRSELEDRYPQVCARCLPRVQDQIRAAGYAAKADHLRRMMDRSREHSRTAHTSRQAWTLRAIALAKCVYIGSVLVGLLWHAMGLTMASYDRIDMDEDVSWRTCLAQAFSVHRASQSCVMSAYGLDVLQGSLVADWLTVWWNPKLASKTNTIAGRMRGLKALWSIRTLVLLLRTATFVHWKLAPVHSWTVRVFHNTNLVLLVAMTLSFALTWRTVRIVYTPVALPEETYVPSAPSTPQRPKSSYKPARPHMSTFDTMAQGFTSSFAVDSANALPPSPTLTEASTASRYTEFTTPARKSVYQDDTMDWTPTARRFAPSAADILPPQFGSRSAAPPRSPEPVSLFAKPDPNPFRHKVPAAPRAPAHARADPWKRAPWQPPLQDTLPNFFQSSTAGKAGRVSSTGKTGSGDQASDKGESETETEDGGTGLEGLGVPRNVQRDADLFATPKLKYDYYGTMKDTGLEDTFNSLFSK</sequence>
<feature type="region of interest" description="Disordered" evidence="6">
    <location>
        <begin position="314"/>
        <end position="334"/>
    </location>
</feature>
<evidence type="ECO:0000256" key="4">
    <source>
        <dbReference type="ARBA" id="ARBA00023136"/>
    </source>
</evidence>
<dbReference type="GO" id="GO:0044732">
    <property type="term" value="C:mitotic spindle pole body"/>
    <property type="evidence" value="ECO:0007669"/>
    <property type="project" value="TreeGrafter"/>
</dbReference>
<dbReference type="GO" id="GO:0071765">
    <property type="term" value="P:nuclear inner membrane organization"/>
    <property type="evidence" value="ECO:0007669"/>
    <property type="project" value="InterPro"/>
</dbReference>
<feature type="transmembrane region" description="Helical" evidence="7">
    <location>
        <begin position="143"/>
        <end position="165"/>
    </location>
</feature>
<reference evidence="9" key="1">
    <citation type="journal article" date="2020" name="Stud. Mycol.">
        <title>101 Dothideomycetes genomes: a test case for predicting lifestyles and emergence of pathogens.</title>
        <authorList>
            <person name="Haridas S."/>
            <person name="Albert R."/>
            <person name="Binder M."/>
            <person name="Bloem J."/>
            <person name="Labutti K."/>
            <person name="Salamov A."/>
            <person name="Andreopoulos B."/>
            <person name="Baker S."/>
            <person name="Barry K."/>
            <person name="Bills G."/>
            <person name="Bluhm B."/>
            <person name="Cannon C."/>
            <person name="Castanera R."/>
            <person name="Culley D."/>
            <person name="Daum C."/>
            <person name="Ezra D."/>
            <person name="Gonzalez J."/>
            <person name="Henrissat B."/>
            <person name="Kuo A."/>
            <person name="Liang C."/>
            <person name="Lipzen A."/>
            <person name="Lutzoni F."/>
            <person name="Magnuson J."/>
            <person name="Mondo S."/>
            <person name="Nolan M."/>
            <person name="Ohm R."/>
            <person name="Pangilinan J."/>
            <person name="Park H.-J."/>
            <person name="Ramirez L."/>
            <person name="Alfaro M."/>
            <person name="Sun H."/>
            <person name="Tritt A."/>
            <person name="Yoshinaga Y."/>
            <person name="Zwiers L.-H."/>
            <person name="Turgeon B."/>
            <person name="Goodwin S."/>
            <person name="Spatafora J."/>
            <person name="Crous P."/>
            <person name="Grigoriev I."/>
        </authorList>
    </citation>
    <scope>NUCLEOTIDE SEQUENCE</scope>
    <source>
        <strain evidence="9">CBS 183.55</strain>
    </source>
</reference>
<dbReference type="GeneID" id="54350151"/>
<feature type="region of interest" description="Disordered" evidence="6">
    <location>
        <begin position="403"/>
        <end position="523"/>
    </location>
</feature>
<dbReference type="RefSeq" id="XP_033448806.1">
    <property type="nucleotide sequence ID" value="XM_033592483.1"/>
</dbReference>
<name>A0A6A5RN51_9PLEO</name>
<gene>
    <name evidence="9" type="ORF">M421DRAFT_420445</name>
</gene>
<dbReference type="GO" id="GO:0005637">
    <property type="term" value="C:nuclear inner membrane"/>
    <property type="evidence" value="ECO:0007669"/>
    <property type="project" value="UniProtKB-SubCell"/>
</dbReference>
<protein>
    <recommendedName>
        <fullName evidence="8">Ima1 N-terminal domain-containing protein</fullName>
    </recommendedName>
</protein>
<dbReference type="Proteomes" id="UP000800082">
    <property type="component" value="Unassembled WGS sequence"/>
</dbReference>
<feature type="domain" description="Ima1 N-terminal" evidence="8">
    <location>
        <begin position="19"/>
        <end position="106"/>
    </location>
</feature>
<dbReference type="GO" id="GO:0034506">
    <property type="term" value="C:chromosome, centromeric core domain"/>
    <property type="evidence" value="ECO:0007669"/>
    <property type="project" value="TreeGrafter"/>
</dbReference>
<evidence type="ECO:0000256" key="3">
    <source>
        <dbReference type="ARBA" id="ARBA00022989"/>
    </source>
</evidence>
<dbReference type="AlphaFoldDB" id="A0A6A5RN51"/>
<proteinExistence type="predicted"/>
<dbReference type="Pfam" id="PF09779">
    <property type="entry name" value="Ima1_N"/>
    <property type="match status" value="1"/>
</dbReference>
<dbReference type="PANTHER" id="PTHR28538">
    <property type="entry name" value="INTEGRAL INNER NUCLEAR MEMBRANE PROTEIN IMA1"/>
    <property type="match status" value="1"/>
</dbReference>
<evidence type="ECO:0000256" key="2">
    <source>
        <dbReference type="ARBA" id="ARBA00022692"/>
    </source>
</evidence>
<dbReference type="OrthoDB" id="5966927at2759"/>
<evidence type="ECO:0000256" key="7">
    <source>
        <dbReference type="SAM" id="Phobius"/>
    </source>
</evidence>
<evidence type="ECO:0000256" key="6">
    <source>
        <dbReference type="SAM" id="MobiDB-lite"/>
    </source>
</evidence>
<dbReference type="GO" id="GO:0034992">
    <property type="term" value="C:microtubule organizing center attachment site"/>
    <property type="evidence" value="ECO:0007669"/>
    <property type="project" value="TreeGrafter"/>
</dbReference>
<evidence type="ECO:0000256" key="5">
    <source>
        <dbReference type="ARBA" id="ARBA00023242"/>
    </source>
</evidence>
<keyword evidence="4 7" id="KW-0472">Membrane</keyword>
<accession>A0A6A5RN51</accession>
<feature type="compositionally biased region" description="Polar residues" evidence="6">
    <location>
        <begin position="467"/>
        <end position="494"/>
    </location>
</feature>
<dbReference type="EMBL" id="ML978968">
    <property type="protein sequence ID" value="KAF1928558.1"/>
    <property type="molecule type" value="Genomic_DNA"/>
</dbReference>
<dbReference type="InterPro" id="IPR018617">
    <property type="entry name" value="Ima1_N"/>
</dbReference>
<keyword evidence="3 7" id="KW-1133">Transmembrane helix</keyword>
<comment type="subcellular location">
    <subcellularLocation>
        <location evidence="1">Nucleus inner membrane</location>
        <topology evidence="1">Multi-pass membrane protein</topology>
    </subcellularLocation>
</comment>
<evidence type="ECO:0000256" key="1">
    <source>
        <dbReference type="ARBA" id="ARBA00004473"/>
    </source>
</evidence>
<organism evidence="9 10">
    <name type="scientific">Didymella exigua CBS 183.55</name>
    <dbReference type="NCBI Taxonomy" id="1150837"/>
    <lineage>
        <taxon>Eukaryota</taxon>
        <taxon>Fungi</taxon>
        <taxon>Dikarya</taxon>
        <taxon>Ascomycota</taxon>
        <taxon>Pezizomycotina</taxon>
        <taxon>Dothideomycetes</taxon>
        <taxon>Pleosporomycetidae</taxon>
        <taxon>Pleosporales</taxon>
        <taxon>Pleosporineae</taxon>
        <taxon>Didymellaceae</taxon>
        <taxon>Didymella</taxon>
    </lineage>
</organism>
<dbReference type="PANTHER" id="PTHR28538:SF1">
    <property type="entry name" value="INTEGRAL INNER NUCLEAR MEMBRANE PROTEIN IMA1"/>
    <property type="match status" value="1"/>
</dbReference>
<evidence type="ECO:0000313" key="9">
    <source>
        <dbReference type="EMBL" id="KAF1928558.1"/>
    </source>
</evidence>